<comment type="similarity">
    <text evidence="1 2">Belongs to the glycosyl hydrolase 31 family.</text>
</comment>
<keyword evidence="2" id="KW-0326">Glycosidase</keyword>
<dbReference type="InterPro" id="IPR048395">
    <property type="entry name" value="Glyco_hydro_31_C"/>
</dbReference>
<dbReference type="PANTHER" id="PTHR43863">
    <property type="entry name" value="HYDROLASE, PUTATIVE (AFU_ORTHOLOGUE AFUA_1G03140)-RELATED"/>
    <property type="match status" value="1"/>
</dbReference>
<evidence type="ECO:0000259" key="3">
    <source>
        <dbReference type="Pfam" id="PF01055"/>
    </source>
</evidence>
<accession>A0A0N1P0D0</accession>
<dbReference type="GO" id="GO:0005975">
    <property type="term" value="P:carbohydrate metabolic process"/>
    <property type="evidence" value="ECO:0007669"/>
    <property type="project" value="InterPro"/>
</dbReference>
<dbReference type="Pfam" id="PF21365">
    <property type="entry name" value="Glyco_hydro_31_3rd"/>
    <property type="match status" value="1"/>
</dbReference>
<evidence type="ECO:0000256" key="1">
    <source>
        <dbReference type="ARBA" id="ARBA00007806"/>
    </source>
</evidence>
<feature type="domain" description="Glycoside hydrolase family 31 TIM barrel" evidence="3">
    <location>
        <begin position="208"/>
        <end position="512"/>
    </location>
</feature>
<dbReference type="VEuPathDB" id="FungiDB:AB675_11455"/>
<dbReference type="Proteomes" id="UP000038010">
    <property type="component" value="Unassembled WGS sequence"/>
</dbReference>
<dbReference type="SUPFAM" id="SSF51445">
    <property type="entry name" value="(Trans)glycosidases"/>
    <property type="match status" value="1"/>
</dbReference>
<dbReference type="SUPFAM" id="SSF51011">
    <property type="entry name" value="Glycosyl hydrolase domain"/>
    <property type="match status" value="1"/>
</dbReference>
<dbReference type="PANTHER" id="PTHR43863:SF2">
    <property type="entry name" value="MALTASE-GLUCOAMYLASE"/>
    <property type="match status" value="1"/>
</dbReference>
<reference evidence="5 6" key="1">
    <citation type="submission" date="2015-06" db="EMBL/GenBank/DDBJ databases">
        <title>Draft genome of the ant-associated black yeast Phialophora attae CBS 131958.</title>
        <authorList>
            <person name="Moreno L.F."/>
            <person name="Stielow B.J."/>
            <person name="de Hoog S."/>
            <person name="Vicente V.A."/>
            <person name="Weiss V.A."/>
            <person name="de Vries M."/>
            <person name="Cruz L.M."/>
            <person name="Souza E.M."/>
        </authorList>
    </citation>
    <scope>NUCLEOTIDE SEQUENCE [LARGE SCALE GENOMIC DNA]</scope>
    <source>
        <strain evidence="5 6">CBS 131958</strain>
    </source>
</reference>
<dbReference type="RefSeq" id="XP_018000059.1">
    <property type="nucleotide sequence ID" value="XM_018140303.1"/>
</dbReference>
<organism evidence="5 6">
    <name type="scientific">Cyphellophora attinorum</name>
    <dbReference type="NCBI Taxonomy" id="1664694"/>
    <lineage>
        <taxon>Eukaryota</taxon>
        <taxon>Fungi</taxon>
        <taxon>Dikarya</taxon>
        <taxon>Ascomycota</taxon>
        <taxon>Pezizomycotina</taxon>
        <taxon>Eurotiomycetes</taxon>
        <taxon>Chaetothyriomycetidae</taxon>
        <taxon>Chaetothyriales</taxon>
        <taxon>Cyphellophoraceae</taxon>
        <taxon>Cyphellophora</taxon>
    </lineage>
</organism>
<keyword evidence="2" id="KW-0378">Hydrolase</keyword>
<dbReference type="GeneID" id="28732184"/>
<sequence length="823" mass="92813">MAAFKPNPVANPANIIGGTPTSHHRFTLLTPQLLRFEYSPIAGEFEDRASTFAINRGAFDAVPHKLKHNADGAFEIITDFVHLDYDGKEFSPSGLLADIKGKTTLWGAQWRYGQEAKEGGSGNLGGTARTLDEVDGRCALGVGVCSTLGYAVIDDSGSMLFDNAEGKDRWVKGRKGREAGYVDGYLFAYGKDYKAAIKDFYKLSGKQPVVPRWALGNWWSRYHRYDDKEYLGLMDDFKKRDVPLSVAVIDMDWHYTYDERVPHAGWTGYTWDESIFPDPERFGREIHSRGLKMSLNDHPHSGVHHHEKVYEEMAKILGHETKDKLPILFDPTSKAFMDAYSNVVHRDLERMGCDFWWIDWQQGNFSKVPGVDPLWVLNHFVFEDNREINGKHPVVFSRYAGPGSHRYPIGFSGDTVTTWESLAFQPEFTATASNIGYGWWSHDIGGHMFGSRDDELVTRWVQLGVLSPVMRLHSTSSQWMGKEPWHYRKEGEVVIEDWMRFRHRLLPYLYTLDVNGANLDEPLVQPMYWHFPQRHEAYQVPNQYFFGFELVVAPIVTPRDKRTGLAVTKAWLPPLGRFVDIFTGTVYDGDRELNLYRPLGEAPVLAHEGSIVPLDANHKPSNGAANPEAFEVYVVVGRNGQFSILEDPADDSEQVKKEAPASGERGSLIQWKQAEGKLAASVTGRTWSFRFLSMTEKPKQLKVSINGKDVTSDAKVNVYTYPELPSLKVDCPYQAFSEKYNIEIELGPDPQLSVIDHKAHINELLLSYQTEFTLKDKLWSVVNDGGKGAANVKAGKLMSLGIDAALMEPIAELILSDSRGMNA</sequence>
<dbReference type="CDD" id="cd06595">
    <property type="entry name" value="GH31_u1"/>
    <property type="match status" value="1"/>
</dbReference>
<protein>
    <submittedName>
        <fullName evidence="5">Alpha-xylosidase</fullName>
    </submittedName>
</protein>
<evidence type="ECO:0000313" key="6">
    <source>
        <dbReference type="Proteomes" id="UP000038010"/>
    </source>
</evidence>
<gene>
    <name evidence="5" type="ORF">AB675_11455</name>
</gene>
<dbReference type="OrthoDB" id="1334205at2759"/>
<evidence type="ECO:0000256" key="2">
    <source>
        <dbReference type="RuleBase" id="RU361185"/>
    </source>
</evidence>
<dbReference type="InterPro" id="IPR051816">
    <property type="entry name" value="Glycosyl_Hydrolase_31"/>
</dbReference>
<evidence type="ECO:0000313" key="5">
    <source>
        <dbReference type="EMBL" id="KPI40096.1"/>
    </source>
</evidence>
<feature type="domain" description="Glycosyl hydrolase family 31 C-terminal" evidence="4">
    <location>
        <begin position="521"/>
        <end position="612"/>
    </location>
</feature>
<dbReference type="InterPro" id="IPR000322">
    <property type="entry name" value="Glyco_hydro_31_TIM"/>
</dbReference>
<keyword evidence="6" id="KW-1185">Reference proteome</keyword>
<name>A0A0N1P0D0_9EURO</name>
<proteinExistence type="inferred from homology"/>
<dbReference type="GO" id="GO:0004553">
    <property type="term" value="F:hydrolase activity, hydrolyzing O-glycosyl compounds"/>
    <property type="evidence" value="ECO:0007669"/>
    <property type="project" value="InterPro"/>
</dbReference>
<dbReference type="EMBL" id="LFJN01000013">
    <property type="protein sequence ID" value="KPI40096.1"/>
    <property type="molecule type" value="Genomic_DNA"/>
</dbReference>
<comment type="caution">
    <text evidence="5">The sequence shown here is derived from an EMBL/GenBank/DDBJ whole genome shotgun (WGS) entry which is preliminary data.</text>
</comment>
<dbReference type="InterPro" id="IPR017853">
    <property type="entry name" value="GH"/>
</dbReference>
<dbReference type="STRING" id="1664694.A0A0N1P0D0"/>
<dbReference type="Gene3D" id="3.20.20.80">
    <property type="entry name" value="Glycosidases"/>
    <property type="match status" value="1"/>
</dbReference>
<dbReference type="Pfam" id="PF01055">
    <property type="entry name" value="Glyco_hydro_31_2nd"/>
    <property type="match status" value="1"/>
</dbReference>
<dbReference type="AlphaFoldDB" id="A0A0N1P0D0"/>
<evidence type="ECO:0000259" key="4">
    <source>
        <dbReference type="Pfam" id="PF21365"/>
    </source>
</evidence>